<name>A0A2J0L191_9BACT</name>
<gene>
    <name evidence="1" type="ORF">COS99_03185</name>
</gene>
<proteinExistence type="predicted"/>
<dbReference type="Pfam" id="PF09568">
    <property type="entry name" value="RE_MjaI"/>
    <property type="match status" value="1"/>
</dbReference>
<protein>
    <submittedName>
        <fullName evidence="1">Restriction endonuclease</fullName>
    </submittedName>
</protein>
<dbReference type="InterPro" id="IPR019068">
    <property type="entry name" value="Restrct_endonuc_II_MjaI"/>
</dbReference>
<organism evidence="1 2">
    <name type="scientific">Candidatus Aquitaenariimonas noxiae</name>
    <dbReference type="NCBI Taxonomy" id="1974741"/>
    <lineage>
        <taxon>Bacteria</taxon>
        <taxon>Pseudomonadati</taxon>
        <taxon>Candidatus Omnitrophota</taxon>
        <taxon>Candidatus Aquitaenariimonas</taxon>
    </lineage>
</organism>
<dbReference type="GO" id="GO:0009036">
    <property type="term" value="F:type II site-specific deoxyribonuclease activity"/>
    <property type="evidence" value="ECO:0007669"/>
    <property type="project" value="InterPro"/>
</dbReference>
<dbReference type="Proteomes" id="UP000230052">
    <property type="component" value="Unassembled WGS sequence"/>
</dbReference>
<dbReference type="GO" id="GO:0009307">
    <property type="term" value="P:DNA restriction-modification system"/>
    <property type="evidence" value="ECO:0007669"/>
    <property type="project" value="InterPro"/>
</dbReference>
<keyword evidence="1" id="KW-0540">Nuclease</keyword>
<sequence>MKNKRYSKDFGKKEKVLNYACQTYQLSRPNKVGAVMALIRECQPKSIEEWEKWYFEKAYTDGKTPVKVTKDVLQELGERLHVKITEIVIPEWQEAFKSLTLQDCIDYISNLTIERTYDGFIREKSVVTDNIAKKFPGVKFEESDPELDHARDIDYLGYVGAKAFGIQIKPVTAKANFGNYSATERMKASFRDFEAKYGGKVFVVFSIDDEIKNTEVLESIEKEIARLKK</sequence>
<reference evidence="1 2" key="1">
    <citation type="submission" date="2017-09" db="EMBL/GenBank/DDBJ databases">
        <title>Depth-based differentiation of microbial function through sediment-hosted aquifers and enrichment of novel symbionts in the deep terrestrial subsurface.</title>
        <authorList>
            <person name="Probst A.J."/>
            <person name="Ladd B."/>
            <person name="Jarett J.K."/>
            <person name="Geller-Mcgrath D.E."/>
            <person name="Sieber C.M."/>
            <person name="Emerson J.B."/>
            <person name="Anantharaman K."/>
            <person name="Thomas B.C."/>
            <person name="Malmstrom R."/>
            <person name="Stieglmeier M."/>
            <person name="Klingl A."/>
            <person name="Woyke T."/>
            <person name="Ryan C.M."/>
            <person name="Banfield J.F."/>
        </authorList>
    </citation>
    <scope>NUCLEOTIDE SEQUENCE [LARGE SCALE GENOMIC DNA]</scope>
    <source>
        <strain evidence="1">CG07_land_8_20_14_0_80_42_15</strain>
    </source>
</reference>
<accession>A0A2J0L191</accession>
<keyword evidence="1" id="KW-0378">Hydrolase</keyword>
<evidence type="ECO:0000313" key="1">
    <source>
        <dbReference type="EMBL" id="PIU41883.1"/>
    </source>
</evidence>
<dbReference type="EMBL" id="PEWV01000031">
    <property type="protein sequence ID" value="PIU41883.1"/>
    <property type="molecule type" value="Genomic_DNA"/>
</dbReference>
<comment type="caution">
    <text evidence="1">The sequence shown here is derived from an EMBL/GenBank/DDBJ whole genome shotgun (WGS) entry which is preliminary data.</text>
</comment>
<evidence type="ECO:0000313" key="2">
    <source>
        <dbReference type="Proteomes" id="UP000230052"/>
    </source>
</evidence>
<keyword evidence="1" id="KW-0255">Endonuclease</keyword>
<dbReference type="GO" id="GO:0003677">
    <property type="term" value="F:DNA binding"/>
    <property type="evidence" value="ECO:0007669"/>
    <property type="project" value="InterPro"/>
</dbReference>
<dbReference type="AlphaFoldDB" id="A0A2J0L191"/>